<dbReference type="RefSeq" id="WP_036782904.1">
    <property type="nucleotide sequence ID" value="NZ_CAWLTM010000026.1"/>
</dbReference>
<evidence type="ECO:0000313" key="1">
    <source>
        <dbReference type="EMBL" id="EYU13387.1"/>
    </source>
</evidence>
<dbReference type="EMBL" id="JFGV01000089">
    <property type="protein sequence ID" value="EYU13387.1"/>
    <property type="molecule type" value="Genomic_DNA"/>
</dbReference>
<sequence length="124" mass="13708">MFLVNMTAYLASDEQREMGVIDVEQHISHVIREKLSFASCPSVKEMTLRANELADIAVALCEKYKADGVLVYAKTFFIHILISAISSRGIAPYVTYASKVTVVGQGGNINRKYKHTNLVRAVAT</sequence>
<evidence type="ECO:0000313" key="2">
    <source>
        <dbReference type="Proteomes" id="UP000023464"/>
    </source>
</evidence>
<accession>A0A022PB35</accession>
<comment type="caution">
    <text evidence="1">The sequence shown here is derived from an EMBL/GenBank/DDBJ whole genome shotgun (WGS) entry which is preliminary data.</text>
</comment>
<dbReference type="AlphaFoldDB" id="A0A022PB35"/>
<protein>
    <submittedName>
        <fullName evidence="1">Uncharacterized protein</fullName>
    </submittedName>
</protein>
<dbReference type="Proteomes" id="UP000023464">
    <property type="component" value="Unassembled WGS sequence"/>
</dbReference>
<proteinExistence type="predicted"/>
<name>A0A022PB35_9GAMM</name>
<organism evidence="1 2">
    <name type="scientific">Photorhabdus aegyptia</name>
    <dbReference type="NCBI Taxonomy" id="2805098"/>
    <lineage>
        <taxon>Bacteria</taxon>
        <taxon>Pseudomonadati</taxon>
        <taxon>Pseudomonadota</taxon>
        <taxon>Gammaproteobacteria</taxon>
        <taxon>Enterobacterales</taxon>
        <taxon>Morganellaceae</taxon>
        <taxon>Photorhabdus</taxon>
    </lineage>
</organism>
<keyword evidence="2" id="KW-1185">Reference proteome</keyword>
<reference evidence="1 2" key="1">
    <citation type="submission" date="2014-03" db="EMBL/GenBank/DDBJ databases">
        <title>Draft Genome of Photorhabdus luminescens BA1, an Egyptian Isolate.</title>
        <authorList>
            <person name="Ghazal S."/>
            <person name="Hurst S.G.IV."/>
            <person name="Morris K."/>
            <person name="Thomas K."/>
            <person name="Tisa L.S."/>
        </authorList>
    </citation>
    <scope>NUCLEOTIDE SEQUENCE [LARGE SCALE GENOMIC DNA]</scope>
    <source>
        <strain evidence="1 2">BA1</strain>
    </source>
</reference>
<gene>
    <name evidence="1" type="ORF">BA1DRAFT_04135</name>
</gene>
<dbReference type="PATRIC" id="fig|1393736.3.peg.4209"/>